<proteinExistence type="predicted"/>
<evidence type="ECO:0000313" key="8">
    <source>
        <dbReference type="Proteomes" id="UP000467322"/>
    </source>
</evidence>
<dbReference type="PANTHER" id="PTHR30055">
    <property type="entry name" value="HTH-TYPE TRANSCRIPTIONAL REGULATOR RUTR"/>
    <property type="match status" value="1"/>
</dbReference>
<evidence type="ECO:0000256" key="1">
    <source>
        <dbReference type="ARBA" id="ARBA00022491"/>
    </source>
</evidence>
<comment type="caution">
    <text evidence="7">The sequence shown here is derived from an EMBL/GenBank/DDBJ whole genome shotgun (WGS) entry which is preliminary data.</text>
</comment>
<evidence type="ECO:0000256" key="2">
    <source>
        <dbReference type="ARBA" id="ARBA00023015"/>
    </source>
</evidence>
<evidence type="ECO:0000259" key="6">
    <source>
        <dbReference type="PROSITE" id="PS50977"/>
    </source>
</evidence>
<keyword evidence="4" id="KW-0804">Transcription</keyword>
<dbReference type="Pfam" id="PF17932">
    <property type="entry name" value="TetR_C_24"/>
    <property type="match status" value="1"/>
</dbReference>
<protein>
    <submittedName>
        <fullName evidence="7">TetR family transcriptional regulator</fullName>
    </submittedName>
</protein>
<keyword evidence="8" id="KW-1185">Reference proteome</keyword>
<organism evidence="7 8">
    <name type="scientific">Maritimibacter harenae</name>
    <dbReference type="NCBI Taxonomy" id="2606218"/>
    <lineage>
        <taxon>Bacteria</taxon>
        <taxon>Pseudomonadati</taxon>
        <taxon>Pseudomonadota</taxon>
        <taxon>Alphaproteobacteria</taxon>
        <taxon>Rhodobacterales</taxon>
        <taxon>Roseobacteraceae</taxon>
        <taxon>Maritimibacter</taxon>
    </lineage>
</organism>
<dbReference type="Pfam" id="PF00440">
    <property type="entry name" value="TetR_N"/>
    <property type="match status" value="1"/>
</dbReference>
<dbReference type="InterPro" id="IPR050109">
    <property type="entry name" value="HTH-type_TetR-like_transc_reg"/>
</dbReference>
<keyword evidence="1" id="KW-0678">Repressor</keyword>
<evidence type="ECO:0000256" key="5">
    <source>
        <dbReference type="PROSITE-ProRule" id="PRU00335"/>
    </source>
</evidence>
<dbReference type="InterPro" id="IPR001647">
    <property type="entry name" value="HTH_TetR"/>
</dbReference>
<dbReference type="Proteomes" id="UP000467322">
    <property type="component" value="Unassembled WGS sequence"/>
</dbReference>
<dbReference type="GO" id="GO:0003700">
    <property type="term" value="F:DNA-binding transcription factor activity"/>
    <property type="evidence" value="ECO:0007669"/>
    <property type="project" value="TreeGrafter"/>
</dbReference>
<keyword evidence="3 5" id="KW-0238">DNA-binding</keyword>
<feature type="domain" description="HTH tetR-type" evidence="6">
    <location>
        <begin position="49"/>
        <end position="109"/>
    </location>
</feature>
<dbReference type="InterPro" id="IPR009057">
    <property type="entry name" value="Homeodomain-like_sf"/>
</dbReference>
<dbReference type="Gene3D" id="1.10.10.60">
    <property type="entry name" value="Homeodomain-like"/>
    <property type="match status" value="1"/>
</dbReference>
<feature type="DNA-binding region" description="H-T-H motif" evidence="5">
    <location>
        <begin position="72"/>
        <end position="91"/>
    </location>
</feature>
<evidence type="ECO:0000256" key="3">
    <source>
        <dbReference type="ARBA" id="ARBA00023125"/>
    </source>
</evidence>
<dbReference type="PRINTS" id="PR00455">
    <property type="entry name" value="HTHTETR"/>
</dbReference>
<dbReference type="PANTHER" id="PTHR30055:SF175">
    <property type="entry name" value="HTH-TYPE TRANSCRIPTIONAL REPRESSOR KSTR2"/>
    <property type="match status" value="1"/>
</dbReference>
<dbReference type="Gene3D" id="1.10.357.10">
    <property type="entry name" value="Tetracycline Repressor, domain 2"/>
    <property type="match status" value="1"/>
</dbReference>
<evidence type="ECO:0000313" key="7">
    <source>
        <dbReference type="EMBL" id="MZR14583.1"/>
    </source>
</evidence>
<gene>
    <name evidence="7" type="ORF">GQE99_16305</name>
</gene>
<dbReference type="PROSITE" id="PS50977">
    <property type="entry name" value="HTH_TETR_2"/>
    <property type="match status" value="1"/>
</dbReference>
<name>A0A845M9S7_9RHOB</name>
<dbReference type="InterPro" id="IPR036271">
    <property type="entry name" value="Tet_transcr_reg_TetR-rel_C_sf"/>
</dbReference>
<sequence>MTSKHVDNANRAALSRAKANGHNGEAISSKEPVAVPQERPLKFRDEVAQLKRDRIVDTAADLFYEHGYANTTLDAVAEQMGFSKAFIYSNFSSKPELLVEICIRGVAHVHEAVEGALNLRLDTRTTLALVVERYVSSVLKYQKYIAVYTREEKSLPVDEAIRANEKRRQFFSMIADFIERGRDEGVFKSDDPLLSALTLGGSVTWMAFWYREGGRLQPHEIASNITRSTMLMLGAADADK</sequence>
<reference evidence="7 8" key="1">
    <citation type="submission" date="2019-12" db="EMBL/GenBank/DDBJ databases">
        <title>Maritimibacter sp. nov. sp. isolated from sea sand.</title>
        <authorList>
            <person name="Kim J."/>
            <person name="Jeong S.E."/>
            <person name="Jung H.S."/>
            <person name="Jeon C.O."/>
        </authorList>
    </citation>
    <scope>NUCLEOTIDE SEQUENCE [LARGE SCALE GENOMIC DNA]</scope>
    <source>
        <strain evidence="7 8">DP07</strain>
    </source>
</reference>
<accession>A0A845M9S7</accession>
<dbReference type="RefSeq" id="WP_161352693.1">
    <property type="nucleotide sequence ID" value="NZ_WTUX01000019.1"/>
</dbReference>
<dbReference type="GO" id="GO:0000976">
    <property type="term" value="F:transcription cis-regulatory region binding"/>
    <property type="evidence" value="ECO:0007669"/>
    <property type="project" value="TreeGrafter"/>
</dbReference>
<dbReference type="EMBL" id="WTUX01000019">
    <property type="protein sequence ID" value="MZR14583.1"/>
    <property type="molecule type" value="Genomic_DNA"/>
</dbReference>
<dbReference type="SUPFAM" id="SSF48498">
    <property type="entry name" value="Tetracyclin repressor-like, C-terminal domain"/>
    <property type="match status" value="1"/>
</dbReference>
<evidence type="ECO:0000256" key="4">
    <source>
        <dbReference type="ARBA" id="ARBA00023163"/>
    </source>
</evidence>
<dbReference type="SUPFAM" id="SSF46689">
    <property type="entry name" value="Homeodomain-like"/>
    <property type="match status" value="1"/>
</dbReference>
<dbReference type="InterPro" id="IPR041490">
    <property type="entry name" value="KstR2_TetR_C"/>
</dbReference>
<dbReference type="AlphaFoldDB" id="A0A845M9S7"/>
<keyword evidence="2" id="KW-0805">Transcription regulation</keyword>